<evidence type="ECO:0000313" key="2">
    <source>
        <dbReference type="EMBL" id="CAK0803061.1"/>
    </source>
</evidence>
<organism evidence="2 3">
    <name type="scientific">Prorocentrum cordatum</name>
    <dbReference type="NCBI Taxonomy" id="2364126"/>
    <lineage>
        <taxon>Eukaryota</taxon>
        <taxon>Sar</taxon>
        <taxon>Alveolata</taxon>
        <taxon>Dinophyceae</taxon>
        <taxon>Prorocentrales</taxon>
        <taxon>Prorocentraceae</taxon>
        <taxon>Prorocentrum</taxon>
    </lineage>
</organism>
<accession>A0ABN9QDK6</accession>
<name>A0ABN9QDK6_9DINO</name>
<sequence length="151" mass="16370">MGTIDSFLDLELCEVVHDSDNEPRERKRGQLKVTFKGVDQDLSTCACGTEFPLDAAYCRRCGKAAPPADVTMQTQAGRLLPVPRLAVQRRGVPRLQQGVAGLQQVAPGGPTARRGPAGPAWRGRRPAPRARRGGGRARRGRQLREGPPLRA</sequence>
<evidence type="ECO:0000256" key="1">
    <source>
        <dbReference type="SAM" id="MobiDB-lite"/>
    </source>
</evidence>
<feature type="compositionally biased region" description="Basic residues" evidence="1">
    <location>
        <begin position="122"/>
        <end position="141"/>
    </location>
</feature>
<feature type="compositionally biased region" description="Low complexity" evidence="1">
    <location>
        <begin position="106"/>
        <end position="121"/>
    </location>
</feature>
<feature type="region of interest" description="Disordered" evidence="1">
    <location>
        <begin position="101"/>
        <end position="151"/>
    </location>
</feature>
<gene>
    <name evidence="2" type="ORF">PCOR1329_LOCUS10371</name>
</gene>
<proteinExistence type="predicted"/>
<dbReference type="EMBL" id="CAUYUJ010002937">
    <property type="protein sequence ID" value="CAK0803061.1"/>
    <property type="molecule type" value="Genomic_DNA"/>
</dbReference>
<protein>
    <submittedName>
        <fullName evidence="2">Uncharacterized protein</fullName>
    </submittedName>
</protein>
<evidence type="ECO:0000313" key="3">
    <source>
        <dbReference type="Proteomes" id="UP001189429"/>
    </source>
</evidence>
<keyword evidence="3" id="KW-1185">Reference proteome</keyword>
<dbReference type="Proteomes" id="UP001189429">
    <property type="component" value="Unassembled WGS sequence"/>
</dbReference>
<reference evidence="2" key="1">
    <citation type="submission" date="2023-10" db="EMBL/GenBank/DDBJ databases">
        <authorList>
            <person name="Chen Y."/>
            <person name="Shah S."/>
            <person name="Dougan E. K."/>
            <person name="Thang M."/>
            <person name="Chan C."/>
        </authorList>
    </citation>
    <scope>NUCLEOTIDE SEQUENCE [LARGE SCALE GENOMIC DNA]</scope>
</reference>
<comment type="caution">
    <text evidence="2">The sequence shown here is derived from an EMBL/GenBank/DDBJ whole genome shotgun (WGS) entry which is preliminary data.</text>
</comment>